<dbReference type="InterPro" id="IPR013221">
    <property type="entry name" value="Mur_ligase_cen"/>
</dbReference>
<keyword evidence="6 14" id="KW-0132">Cell division</keyword>
<dbReference type="GO" id="GO:0005524">
    <property type="term" value="F:ATP binding"/>
    <property type="evidence" value="ECO:0007669"/>
    <property type="project" value="UniProtKB-UniRule"/>
</dbReference>
<gene>
    <name evidence="14 18" type="primary">murC</name>
    <name evidence="18" type="ORF">H8707_06700</name>
</gene>
<evidence type="ECO:0000256" key="2">
    <source>
        <dbReference type="ARBA" id="ARBA00004752"/>
    </source>
</evidence>
<keyword evidence="12 14" id="KW-0961">Cell wall biogenesis/degradation</keyword>
<proteinExistence type="inferred from homology"/>
<dbReference type="Pfam" id="PF08245">
    <property type="entry name" value="Mur_ligase_M"/>
    <property type="match status" value="1"/>
</dbReference>
<comment type="catalytic activity">
    <reaction evidence="13 14">
        <text>UDP-N-acetyl-alpha-D-muramate + L-alanine + ATP = UDP-N-acetyl-alpha-D-muramoyl-L-alanine + ADP + phosphate + H(+)</text>
        <dbReference type="Rhea" id="RHEA:23372"/>
        <dbReference type="ChEBI" id="CHEBI:15378"/>
        <dbReference type="ChEBI" id="CHEBI:30616"/>
        <dbReference type="ChEBI" id="CHEBI:43474"/>
        <dbReference type="ChEBI" id="CHEBI:57972"/>
        <dbReference type="ChEBI" id="CHEBI:70757"/>
        <dbReference type="ChEBI" id="CHEBI:83898"/>
        <dbReference type="ChEBI" id="CHEBI:456216"/>
        <dbReference type="EC" id="6.3.2.8"/>
    </reaction>
</comment>
<dbReference type="SUPFAM" id="SSF53244">
    <property type="entry name" value="MurD-like peptide ligases, peptide-binding domain"/>
    <property type="match status" value="1"/>
</dbReference>
<evidence type="ECO:0000256" key="3">
    <source>
        <dbReference type="ARBA" id="ARBA00012211"/>
    </source>
</evidence>
<keyword evidence="8 14" id="KW-0067">ATP-binding</keyword>
<sequence>MFEFSIMDKKYKHIHFIGIGGISMSGLAEILLSNNYRVSGSDSKDSSVVERLKTLGAQIYIGHSIENIKGADLIIYTDAISMDNVELIAAKNSNANLIDRATFLGAIMKNYINSIAVSGTHGKTTTTSMIATITNHANLNPTVLLGGILDDIGGNVRLGSSKYIVTEACEYKANILKYFPTMAIILNIDEDHLDYFKNIDHIVDTFVGYVQNLDKESFLVINNDDAHTDIIIDHTDAKVITIGIDKDSDYKAENIKFTEEGFPTFTLNIKNKEYHNISLSIMGVHNIYNALAAIAATHTYGLPIKTIAEYLKKYKAVHRRLELKGYLNEVKIIDDYAHHPTEIRASLKAIENTAEGNIYCIFQPHTFTRTKILLDSFANAFDGVYKVIIPDIYAARERDNGDIHSRDLVNEINKKSSNAIYLSTFEEIEEYLLQKVQGKDIIVTMGAGNVYQVGESILKHVKKREAV</sequence>
<evidence type="ECO:0000256" key="14">
    <source>
        <dbReference type="HAMAP-Rule" id="MF_00046"/>
    </source>
</evidence>
<dbReference type="GO" id="GO:0008763">
    <property type="term" value="F:UDP-N-acetylmuramate-L-alanine ligase activity"/>
    <property type="evidence" value="ECO:0007669"/>
    <property type="project" value="UniProtKB-UniRule"/>
</dbReference>
<dbReference type="SUPFAM" id="SSF53623">
    <property type="entry name" value="MurD-like peptide ligases, catalytic domain"/>
    <property type="match status" value="1"/>
</dbReference>
<evidence type="ECO:0000259" key="17">
    <source>
        <dbReference type="Pfam" id="PF08245"/>
    </source>
</evidence>
<comment type="caution">
    <text evidence="18">The sequence shown here is derived from an EMBL/GenBank/DDBJ whole genome shotgun (WGS) entry which is preliminary data.</text>
</comment>
<comment type="function">
    <text evidence="14">Cell wall formation.</text>
</comment>
<dbReference type="GO" id="GO:0009252">
    <property type="term" value="P:peptidoglycan biosynthetic process"/>
    <property type="evidence" value="ECO:0007669"/>
    <property type="project" value="UniProtKB-UniRule"/>
</dbReference>
<feature type="domain" description="Mur ligase N-terminal catalytic" evidence="15">
    <location>
        <begin position="13"/>
        <end position="111"/>
    </location>
</feature>
<keyword evidence="19" id="KW-1185">Reference proteome</keyword>
<keyword evidence="5 14" id="KW-0436">Ligase</keyword>
<dbReference type="EC" id="6.3.2.8" evidence="3 14"/>
<evidence type="ECO:0000256" key="9">
    <source>
        <dbReference type="ARBA" id="ARBA00022960"/>
    </source>
</evidence>
<dbReference type="PANTHER" id="PTHR43445">
    <property type="entry name" value="UDP-N-ACETYLMURAMATE--L-ALANINE LIGASE-RELATED"/>
    <property type="match status" value="1"/>
</dbReference>
<dbReference type="Pfam" id="PF01225">
    <property type="entry name" value="Mur_ligase"/>
    <property type="match status" value="1"/>
</dbReference>
<evidence type="ECO:0000313" key="19">
    <source>
        <dbReference type="Proteomes" id="UP000601171"/>
    </source>
</evidence>
<evidence type="ECO:0000256" key="7">
    <source>
        <dbReference type="ARBA" id="ARBA00022741"/>
    </source>
</evidence>
<accession>A0A926IJE0</accession>
<dbReference type="Gene3D" id="3.90.190.20">
    <property type="entry name" value="Mur ligase, C-terminal domain"/>
    <property type="match status" value="1"/>
</dbReference>
<evidence type="ECO:0000313" key="18">
    <source>
        <dbReference type="EMBL" id="MBC8587924.1"/>
    </source>
</evidence>
<dbReference type="InterPro" id="IPR050061">
    <property type="entry name" value="MurCDEF_pg_biosynth"/>
</dbReference>
<dbReference type="InterPro" id="IPR004101">
    <property type="entry name" value="Mur_ligase_C"/>
</dbReference>
<dbReference type="GO" id="GO:0051301">
    <property type="term" value="P:cell division"/>
    <property type="evidence" value="ECO:0007669"/>
    <property type="project" value="UniProtKB-KW"/>
</dbReference>
<dbReference type="EMBL" id="JACRTG010000016">
    <property type="protein sequence ID" value="MBC8587924.1"/>
    <property type="molecule type" value="Genomic_DNA"/>
</dbReference>
<evidence type="ECO:0000256" key="6">
    <source>
        <dbReference type="ARBA" id="ARBA00022618"/>
    </source>
</evidence>
<dbReference type="PANTHER" id="PTHR43445:SF3">
    <property type="entry name" value="UDP-N-ACETYLMURAMATE--L-ALANINE LIGASE"/>
    <property type="match status" value="1"/>
</dbReference>
<protein>
    <recommendedName>
        <fullName evidence="3 14">UDP-N-acetylmuramate--L-alanine ligase</fullName>
        <ecNumber evidence="3 14">6.3.2.8</ecNumber>
    </recommendedName>
    <alternativeName>
        <fullName evidence="14">UDP-N-acetylmuramoyl-L-alanine synthetase</fullName>
    </alternativeName>
</protein>
<name>A0A926IJE0_9FIRM</name>
<dbReference type="InterPro" id="IPR005758">
    <property type="entry name" value="UDP-N-AcMur_Ala_ligase_MurC"/>
</dbReference>
<evidence type="ECO:0000256" key="5">
    <source>
        <dbReference type="ARBA" id="ARBA00022598"/>
    </source>
</evidence>
<dbReference type="SUPFAM" id="SSF51984">
    <property type="entry name" value="MurCD N-terminal domain"/>
    <property type="match status" value="1"/>
</dbReference>
<feature type="binding site" evidence="14">
    <location>
        <begin position="119"/>
        <end position="125"/>
    </location>
    <ligand>
        <name>ATP</name>
        <dbReference type="ChEBI" id="CHEBI:30616"/>
    </ligand>
</feature>
<dbReference type="GO" id="GO:0071555">
    <property type="term" value="P:cell wall organization"/>
    <property type="evidence" value="ECO:0007669"/>
    <property type="project" value="UniProtKB-KW"/>
</dbReference>
<organism evidence="18 19">
    <name type="scientific">Paratissierella segnis</name>
    <dbReference type="NCBI Taxonomy" id="2763679"/>
    <lineage>
        <taxon>Bacteria</taxon>
        <taxon>Bacillati</taxon>
        <taxon>Bacillota</taxon>
        <taxon>Tissierellia</taxon>
        <taxon>Tissierellales</taxon>
        <taxon>Tissierellaceae</taxon>
        <taxon>Paratissierella</taxon>
    </lineage>
</organism>
<keyword evidence="11 14" id="KW-0131">Cell cycle</keyword>
<dbReference type="NCBIfam" id="TIGR01082">
    <property type="entry name" value="murC"/>
    <property type="match status" value="1"/>
</dbReference>
<evidence type="ECO:0000259" key="15">
    <source>
        <dbReference type="Pfam" id="PF01225"/>
    </source>
</evidence>
<evidence type="ECO:0000256" key="4">
    <source>
        <dbReference type="ARBA" id="ARBA00022490"/>
    </source>
</evidence>
<keyword evidence="9 14" id="KW-0133">Cell shape</keyword>
<dbReference type="InterPro" id="IPR000713">
    <property type="entry name" value="Mur_ligase_N"/>
</dbReference>
<dbReference type="InterPro" id="IPR036615">
    <property type="entry name" value="Mur_ligase_C_dom_sf"/>
</dbReference>
<dbReference type="Gene3D" id="3.40.50.720">
    <property type="entry name" value="NAD(P)-binding Rossmann-like Domain"/>
    <property type="match status" value="1"/>
</dbReference>
<comment type="pathway">
    <text evidence="2 14">Cell wall biogenesis; peptidoglycan biosynthesis.</text>
</comment>
<evidence type="ECO:0000259" key="16">
    <source>
        <dbReference type="Pfam" id="PF02875"/>
    </source>
</evidence>
<keyword evidence="10 14" id="KW-0573">Peptidoglycan synthesis</keyword>
<dbReference type="HAMAP" id="MF_00046">
    <property type="entry name" value="MurC"/>
    <property type="match status" value="1"/>
</dbReference>
<dbReference type="InterPro" id="IPR036565">
    <property type="entry name" value="Mur-like_cat_sf"/>
</dbReference>
<feature type="domain" description="Mur ligase central" evidence="17">
    <location>
        <begin position="117"/>
        <end position="296"/>
    </location>
</feature>
<comment type="subcellular location">
    <subcellularLocation>
        <location evidence="1 14">Cytoplasm</location>
    </subcellularLocation>
</comment>
<evidence type="ECO:0000256" key="13">
    <source>
        <dbReference type="ARBA" id="ARBA00047833"/>
    </source>
</evidence>
<dbReference type="Pfam" id="PF02875">
    <property type="entry name" value="Mur_ligase_C"/>
    <property type="match status" value="1"/>
</dbReference>
<dbReference type="Proteomes" id="UP000601171">
    <property type="component" value="Unassembled WGS sequence"/>
</dbReference>
<evidence type="ECO:0000256" key="8">
    <source>
        <dbReference type="ARBA" id="ARBA00022840"/>
    </source>
</evidence>
<evidence type="ECO:0000256" key="1">
    <source>
        <dbReference type="ARBA" id="ARBA00004496"/>
    </source>
</evidence>
<keyword evidence="7 14" id="KW-0547">Nucleotide-binding</keyword>
<evidence type="ECO:0000256" key="12">
    <source>
        <dbReference type="ARBA" id="ARBA00023316"/>
    </source>
</evidence>
<reference evidence="18" key="1">
    <citation type="submission" date="2020-08" db="EMBL/GenBank/DDBJ databases">
        <title>Genome public.</title>
        <authorList>
            <person name="Liu C."/>
            <person name="Sun Q."/>
        </authorList>
    </citation>
    <scope>NUCLEOTIDE SEQUENCE</scope>
    <source>
        <strain evidence="18">BX21</strain>
    </source>
</reference>
<feature type="domain" description="Mur ligase C-terminal" evidence="16">
    <location>
        <begin position="319"/>
        <end position="448"/>
    </location>
</feature>
<dbReference type="GO" id="GO:0005737">
    <property type="term" value="C:cytoplasm"/>
    <property type="evidence" value="ECO:0007669"/>
    <property type="project" value="UniProtKB-SubCell"/>
</dbReference>
<dbReference type="Gene3D" id="3.40.1190.10">
    <property type="entry name" value="Mur-like, catalytic domain"/>
    <property type="match status" value="1"/>
</dbReference>
<dbReference type="AlphaFoldDB" id="A0A926IJE0"/>
<keyword evidence="4 14" id="KW-0963">Cytoplasm</keyword>
<evidence type="ECO:0000256" key="10">
    <source>
        <dbReference type="ARBA" id="ARBA00022984"/>
    </source>
</evidence>
<comment type="similarity">
    <text evidence="14">Belongs to the MurCDEF family.</text>
</comment>
<evidence type="ECO:0000256" key="11">
    <source>
        <dbReference type="ARBA" id="ARBA00023306"/>
    </source>
</evidence>
<dbReference type="GO" id="GO:0008360">
    <property type="term" value="P:regulation of cell shape"/>
    <property type="evidence" value="ECO:0007669"/>
    <property type="project" value="UniProtKB-KW"/>
</dbReference>
<dbReference type="RefSeq" id="WP_262429371.1">
    <property type="nucleotide sequence ID" value="NZ_JACRTG010000016.1"/>
</dbReference>